<sequence length="51" mass="6054">MYHLVRQCKSHKQTSEVIIFWLSGSQTACFYKTEKIVVQKTKRTVFAVYIK</sequence>
<comment type="caution">
    <text evidence="1">The sequence shown here is derived from an EMBL/GenBank/DDBJ whole genome shotgun (WGS) entry which is preliminary data.</text>
</comment>
<protein>
    <submittedName>
        <fullName evidence="1">Uncharacterized protein</fullName>
    </submittedName>
</protein>
<dbReference type="AlphaFoldDB" id="A0A0R2L8Q2"/>
<dbReference type="Proteomes" id="UP000051886">
    <property type="component" value="Unassembled WGS sequence"/>
</dbReference>
<dbReference type="EMBL" id="JQCN01000051">
    <property type="protein sequence ID" value="KRN98185.1"/>
    <property type="molecule type" value="Genomic_DNA"/>
</dbReference>
<evidence type="ECO:0000313" key="1">
    <source>
        <dbReference type="EMBL" id="KRN98185.1"/>
    </source>
</evidence>
<reference evidence="1 2" key="1">
    <citation type="journal article" date="2015" name="Genome Announc.">
        <title>Expanding the biotechnology potential of lactobacilli through comparative genomics of 213 strains and associated genera.</title>
        <authorList>
            <person name="Sun Z."/>
            <person name="Harris H.M."/>
            <person name="McCann A."/>
            <person name="Guo C."/>
            <person name="Argimon S."/>
            <person name="Zhang W."/>
            <person name="Yang X."/>
            <person name="Jeffery I.B."/>
            <person name="Cooney J.C."/>
            <person name="Kagawa T.F."/>
            <person name="Liu W."/>
            <person name="Song Y."/>
            <person name="Salvetti E."/>
            <person name="Wrobel A."/>
            <person name="Rasinkangas P."/>
            <person name="Parkhill J."/>
            <person name="Rea M.C."/>
            <person name="O'Sullivan O."/>
            <person name="Ritari J."/>
            <person name="Douillard F.P."/>
            <person name="Paul Ross R."/>
            <person name="Yang R."/>
            <person name="Briner A.E."/>
            <person name="Felis G.E."/>
            <person name="de Vos W.M."/>
            <person name="Barrangou R."/>
            <person name="Klaenhammer T.R."/>
            <person name="Caufield P.W."/>
            <person name="Cui Y."/>
            <person name="Zhang H."/>
            <person name="O'Toole P.W."/>
        </authorList>
    </citation>
    <scope>NUCLEOTIDE SEQUENCE [LARGE SCALE GENOMIC DNA]</scope>
    <source>
        <strain evidence="1 2">NBRC 103219</strain>
    </source>
</reference>
<dbReference type="STRING" id="449659.IV66_GL002125"/>
<gene>
    <name evidence="1" type="ORF">IV66_GL002125</name>
</gene>
<organism evidence="1 2">
    <name type="scientific">Ligilactobacillus pobuzihii</name>
    <dbReference type="NCBI Taxonomy" id="449659"/>
    <lineage>
        <taxon>Bacteria</taxon>
        <taxon>Bacillati</taxon>
        <taxon>Bacillota</taxon>
        <taxon>Bacilli</taxon>
        <taxon>Lactobacillales</taxon>
        <taxon>Lactobacillaceae</taxon>
        <taxon>Ligilactobacillus</taxon>
    </lineage>
</organism>
<evidence type="ECO:0000313" key="2">
    <source>
        <dbReference type="Proteomes" id="UP000051886"/>
    </source>
</evidence>
<accession>A0A0R2L8Q2</accession>
<keyword evidence="2" id="KW-1185">Reference proteome</keyword>
<dbReference type="PATRIC" id="fig|449659.4.peg.2183"/>
<name>A0A0R2L8Q2_9LACO</name>
<proteinExistence type="predicted"/>